<evidence type="ECO:0000313" key="1">
    <source>
        <dbReference type="EMBL" id="MPC56915.1"/>
    </source>
</evidence>
<comment type="caution">
    <text evidence="1">The sequence shown here is derived from an EMBL/GenBank/DDBJ whole genome shotgun (WGS) entry which is preliminary data.</text>
</comment>
<organism evidence="1 2">
    <name type="scientific">Portunus trituberculatus</name>
    <name type="common">Swimming crab</name>
    <name type="synonym">Neptunus trituberculatus</name>
    <dbReference type="NCBI Taxonomy" id="210409"/>
    <lineage>
        <taxon>Eukaryota</taxon>
        <taxon>Metazoa</taxon>
        <taxon>Ecdysozoa</taxon>
        <taxon>Arthropoda</taxon>
        <taxon>Crustacea</taxon>
        <taxon>Multicrustacea</taxon>
        <taxon>Malacostraca</taxon>
        <taxon>Eumalacostraca</taxon>
        <taxon>Eucarida</taxon>
        <taxon>Decapoda</taxon>
        <taxon>Pleocyemata</taxon>
        <taxon>Brachyura</taxon>
        <taxon>Eubrachyura</taxon>
        <taxon>Portunoidea</taxon>
        <taxon>Portunidae</taxon>
        <taxon>Portuninae</taxon>
        <taxon>Portunus</taxon>
    </lineage>
</organism>
<dbReference type="Proteomes" id="UP000324222">
    <property type="component" value="Unassembled WGS sequence"/>
</dbReference>
<dbReference type="EMBL" id="VSRR010014353">
    <property type="protein sequence ID" value="MPC56915.1"/>
    <property type="molecule type" value="Genomic_DNA"/>
</dbReference>
<protein>
    <submittedName>
        <fullName evidence="1">Uncharacterized protein</fullName>
    </submittedName>
</protein>
<proteinExistence type="predicted"/>
<accession>A0A5B7GHI8</accession>
<sequence>MKSSHRELEIQKQVGISRVYQRKVRKLAKRKG</sequence>
<reference evidence="1 2" key="1">
    <citation type="submission" date="2019-05" db="EMBL/GenBank/DDBJ databases">
        <title>Another draft genome of Portunus trituberculatus and its Hox gene families provides insights of decapod evolution.</title>
        <authorList>
            <person name="Jeong J.-H."/>
            <person name="Song I."/>
            <person name="Kim S."/>
            <person name="Choi T."/>
            <person name="Kim D."/>
            <person name="Ryu S."/>
            <person name="Kim W."/>
        </authorList>
    </citation>
    <scope>NUCLEOTIDE SEQUENCE [LARGE SCALE GENOMIC DNA]</scope>
    <source>
        <tissue evidence="1">Muscle</tissue>
    </source>
</reference>
<dbReference type="AlphaFoldDB" id="A0A5B7GHI8"/>
<keyword evidence="2" id="KW-1185">Reference proteome</keyword>
<evidence type="ECO:0000313" key="2">
    <source>
        <dbReference type="Proteomes" id="UP000324222"/>
    </source>
</evidence>
<gene>
    <name evidence="1" type="ORF">E2C01_050881</name>
</gene>
<name>A0A5B7GHI8_PORTR</name>